<evidence type="ECO:0000313" key="3">
    <source>
        <dbReference type="EMBL" id="KPJ67745.1"/>
    </source>
</evidence>
<proteinExistence type="predicted"/>
<sequence length="296" mass="33073">MQKNFITLSIMVLTFFILTGVCQAQDFIKEFSLKFTGGYSTIVVGDFNTVIDAQDSYFETYAALLGVTKEGELKKFDRGVELEGEFIMTLTENFGIGIGAGYIQISKDNETSLRHELAGEFTYFIEPKFTAIPVNLSLYYFYPVASSTNLYLNGGVGYYFGNVTSTSRIDSELIGEPPEWQKSEGEFKDQGLGFHGGIGLDYHIGSNIGLFIEAKARYCKLKSWEGDETLTSSFGFTEKNSGTLWFVEALDPDIDVWFSQITIAEQKPSGTETRNAREFEADLSGFSLRAGIRIRF</sequence>
<evidence type="ECO:0000256" key="1">
    <source>
        <dbReference type="ARBA" id="ARBA00022729"/>
    </source>
</evidence>
<dbReference type="InterPro" id="IPR011250">
    <property type="entry name" value="OMP/PagP_B-barrel"/>
</dbReference>
<dbReference type="EMBL" id="LIZX01000061">
    <property type="protein sequence ID" value="KPJ67745.1"/>
    <property type="molecule type" value="Genomic_DNA"/>
</dbReference>
<protein>
    <recommendedName>
        <fullName evidence="2">Outer membrane protein beta-barrel domain-containing protein</fullName>
    </recommendedName>
</protein>
<keyword evidence="1" id="KW-0732">Signal</keyword>
<dbReference type="Gene3D" id="2.40.160.20">
    <property type="match status" value="1"/>
</dbReference>
<gene>
    <name evidence="3" type="ORF">AMJ44_07160</name>
</gene>
<accession>A0A0S7XZ13</accession>
<evidence type="ECO:0000259" key="2">
    <source>
        <dbReference type="Pfam" id="PF13505"/>
    </source>
</evidence>
<feature type="domain" description="Outer membrane protein beta-barrel" evidence="2">
    <location>
        <begin position="71"/>
        <end position="229"/>
    </location>
</feature>
<organism evidence="3 4">
    <name type="scientific">candidate division WOR-1 bacterium DG_54_3</name>
    <dbReference type="NCBI Taxonomy" id="1703775"/>
    <lineage>
        <taxon>Bacteria</taxon>
        <taxon>Bacillati</taxon>
        <taxon>Saganbacteria</taxon>
    </lineage>
</organism>
<evidence type="ECO:0000313" key="4">
    <source>
        <dbReference type="Proteomes" id="UP000051861"/>
    </source>
</evidence>
<dbReference type="Pfam" id="PF13505">
    <property type="entry name" value="OMP_b-brl"/>
    <property type="match status" value="1"/>
</dbReference>
<dbReference type="InterPro" id="IPR027385">
    <property type="entry name" value="Beta-barrel_OMP"/>
</dbReference>
<dbReference type="AlphaFoldDB" id="A0A0S7XZ13"/>
<reference evidence="3 4" key="1">
    <citation type="journal article" date="2015" name="Microbiome">
        <title>Genomic resolution of linkages in carbon, nitrogen, and sulfur cycling among widespread estuary sediment bacteria.</title>
        <authorList>
            <person name="Baker B.J."/>
            <person name="Lazar C.S."/>
            <person name="Teske A.P."/>
            <person name="Dick G.J."/>
        </authorList>
    </citation>
    <scope>NUCLEOTIDE SEQUENCE [LARGE SCALE GENOMIC DNA]</scope>
    <source>
        <strain evidence="3">DG_54_3</strain>
    </source>
</reference>
<comment type="caution">
    <text evidence="3">The sequence shown here is derived from an EMBL/GenBank/DDBJ whole genome shotgun (WGS) entry which is preliminary data.</text>
</comment>
<dbReference type="Proteomes" id="UP000051861">
    <property type="component" value="Unassembled WGS sequence"/>
</dbReference>
<dbReference type="SUPFAM" id="SSF56925">
    <property type="entry name" value="OMPA-like"/>
    <property type="match status" value="1"/>
</dbReference>
<name>A0A0S7XZ13_UNCSA</name>